<feature type="domain" description="Thioredoxin" evidence="6">
    <location>
        <begin position="31"/>
        <end position="195"/>
    </location>
</feature>
<evidence type="ECO:0000256" key="1">
    <source>
        <dbReference type="ARBA" id="ARBA00010996"/>
    </source>
</evidence>
<evidence type="ECO:0000256" key="2">
    <source>
        <dbReference type="ARBA" id="ARBA00023008"/>
    </source>
</evidence>
<feature type="binding site" evidence="3">
    <location>
        <position position="73"/>
    </location>
    <ligand>
        <name>Cu cation</name>
        <dbReference type="ChEBI" id="CHEBI:23378"/>
    </ligand>
</feature>
<sequence length="195" mass="21667">MRKYISLLLLTLALASLGACGRAPELKGTRLDPALPAPDFTLTDHTGQPFTLSEQQDKVVLLYFGFTSCPDICPIELSNLATVKRELGAAAADVEVAMITVDPERDLPERLAIYVTHFDPAFIGLHGEPEELAPIYRDYGVHVERRDMPQSAMVYTIDHSGFVYLIDKAGRWRTLYAHNTPAADIVSDLRILVRE</sequence>
<protein>
    <submittedName>
        <fullName evidence="7">SCO family protein</fullName>
    </submittedName>
</protein>
<dbReference type="PANTHER" id="PTHR12151:SF25">
    <property type="entry name" value="LINALOOL DEHYDRATASE_ISOMERASE DOMAIN-CONTAINING PROTEIN"/>
    <property type="match status" value="1"/>
</dbReference>
<reference evidence="7 8" key="1">
    <citation type="submission" date="2018-12" db="EMBL/GenBank/DDBJ databases">
        <title>Genome Sequence of Candidatus Viridilinea halotolerans isolated from saline sulfide-rich spring.</title>
        <authorList>
            <person name="Grouzdev D.S."/>
            <person name="Burganskaya E.I."/>
            <person name="Krutkina M.S."/>
            <person name="Sukhacheva M.V."/>
            <person name="Gorlenko V.M."/>
        </authorList>
    </citation>
    <scope>NUCLEOTIDE SEQUENCE [LARGE SCALE GENOMIC DNA]</scope>
    <source>
        <strain evidence="7">Chok-6</strain>
    </source>
</reference>
<dbReference type="PROSITE" id="PS51352">
    <property type="entry name" value="THIOREDOXIN_2"/>
    <property type="match status" value="1"/>
</dbReference>
<organism evidence="7 8">
    <name type="scientific">Candidatus Viridilinea halotolerans</name>
    <dbReference type="NCBI Taxonomy" id="2491704"/>
    <lineage>
        <taxon>Bacteria</taxon>
        <taxon>Bacillati</taxon>
        <taxon>Chloroflexota</taxon>
        <taxon>Chloroflexia</taxon>
        <taxon>Chloroflexales</taxon>
        <taxon>Chloroflexineae</taxon>
        <taxon>Oscillochloridaceae</taxon>
        <taxon>Candidatus Viridilinea</taxon>
    </lineage>
</organism>
<keyword evidence="2 3" id="KW-0186">Copper</keyword>
<dbReference type="GO" id="GO:0046872">
    <property type="term" value="F:metal ion binding"/>
    <property type="evidence" value="ECO:0007669"/>
    <property type="project" value="UniProtKB-KW"/>
</dbReference>
<dbReference type="PROSITE" id="PS51257">
    <property type="entry name" value="PROKAR_LIPOPROTEIN"/>
    <property type="match status" value="1"/>
</dbReference>
<evidence type="ECO:0000313" key="8">
    <source>
        <dbReference type="Proteomes" id="UP000280307"/>
    </source>
</evidence>
<feature type="disulfide bond" description="Redox-active" evidence="4">
    <location>
        <begin position="69"/>
        <end position="73"/>
    </location>
</feature>
<comment type="similarity">
    <text evidence="1">Belongs to the SCO1/2 family.</text>
</comment>
<evidence type="ECO:0000256" key="3">
    <source>
        <dbReference type="PIRSR" id="PIRSR603782-1"/>
    </source>
</evidence>
<gene>
    <name evidence="7" type="ORF">EI684_22195</name>
</gene>
<dbReference type="CDD" id="cd02968">
    <property type="entry name" value="SCO"/>
    <property type="match status" value="1"/>
</dbReference>
<keyword evidence="3" id="KW-0479">Metal-binding</keyword>
<feature type="signal peptide" evidence="5">
    <location>
        <begin position="1"/>
        <end position="21"/>
    </location>
</feature>
<name>A0A426TR01_9CHLR</name>
<dbReference type="EMBL" id="RSAS01000915">
    <property type="protein sequence ID" value="RRR65766.1"/>
    <property type="molecule type" value="Genomic_DNA"/>
</dbReference>
<comment type="caution">
    <text evidence="7">The sequence shown here is derived from an EMBL/GenBank/DDBJ whole genome shotgun (WGS) entry which is preliminary data.</text>
</comment>
<keyword evidence="5" id="KW-0732">Signal</keyword>
<dbReference type="FunFam" id="3.40.30.10:FF:000013">
    <property type="entry name" value="Blast:Protein SCO1 homolog, mitochondrial"/>
    <property type="match status" value="1"/>
</dbReference>
<feature type="binding site" evidence="3">
    <location>
        <position position="69"/>
    </location>
    <ligand>
        <name>Cu cation</name>
        <dbReference type="ChEBI" id="CHEBI:23378"/>
    </ligand>
</feature>
<proteinExistence type="inferred from homology"/>
<dbReference type="InterPro" id="IPR036249">
    <property type="entry name" value="Thioredoxin-like_sf"/>
</dbReference>
<evidence type="ECO:0000256" key="4">
    <source>
        <dbReference type="PIRSR" id="PIRSR603782-2"/>
    </source>
</evidence>
<feature type="binding site" evidence="3">
    <location>
        <position position="159"/>
    </location>
    <ligand>
        <name>Cu cation</name>
        <dbReference type="ChEBI" id="CHEBI:23378"/>
    </ligand>
</feature>
<dbReference type="Gene3D" id="3.40.30.10">
    <property type="entry name" value="Glutaredoxin"/>
    <property type="match status" value="1"/>
</dbReference>
<dbReference type="InterPro" id="IPR013766">
    <property type="entry name" value="Thioredoxin_domain"/>
</dbReference>
<dbReference type="SUPFAM" id="SSF52833">
    <property type="entry name" value="Thioredoxin-like"/>
    <property type="match status" value="1"/>
</dbReference>
<dbReference type="AlphaFoldDB" id="A0A426TR01"/>
<keyword evidence="4" id="KW-1015">Disulfide bond</keyword>
<evidence type="ECO:0000259" key="6">
    <source>
        <dbReference type="PROSITE" id="PS51352"/>
    </source>
</evidence>
<dbReference type="PANTHER" id="PTHR12151">
    <property type="entry name" value="ELECTRON TRANSPORT PROTIN SCO1/SENC FAMILY MEMBER"/>
    <property type="match status" value="1"/>
</dbReference>
<dbReference type="Pfam" id="PF02630">
    <property type="entry name" value="SCO1-SenC"/>
    <property type="match status" value="1"/>
</dbReference>
<evidence type="ECO:0000313" key="7">
    <source>
        <dbReference type="EMBL" id="RRR65766.1"/>
    </source>
</evidence>
<dbReference type="InterPro" id="IPR003782">
    <property type="entry name" value="SCO1/SenC"/>
</dbReference>
<accession>A0A426TR01</accession>
<evidence type="ECO:0000256" key="5">
    <source>
        <dbReference type="SAM" id="SignalP"/>
    </source>
</evidence>
<dbReference type="Proteomes" id="UP000280307">
    <property type="component" value="Unassembled WGS sequence"/>
</dbReference>
<feature type="chain" id="PRO_5019573426" evidence="5">
    <location>
        <begin position="22"/>
        <end position="195"/>
    </location>
</feature>